<accession>A0ABV0LIC4</accession>
<name>A0ABV0LIC4_9PSEU</name>
<dbReference type="RefSeq" id="WP_348953438.1">
    <property type="nucleotide sequence ID" value="NZ_JBDZYD010000008.1"/>
</dbReference>
<dbReference type="EMBL" id="JBDZYD010000008">
    <property type="protein sequence ID" value="MEQ0562045.1"/>
    <property type="molecule type" value="Genomic_DNA"/>
</dbReference>
<evidence type="ECO:0000313" key="1">
    <source>
        <dbReference type="EMBL" id="MEQ0562045.1"/>
    </source>
</evidence>
<evidence type="ECO:0000313" key="2">
    <source>
        <dbReference type="Proteomes" id="UP001440984"/>
    </source>
</evidence>
<sequence length="552" mass="60918">MTAEARALADELLDVLGSWTPLEATFAGIPGHDAELPDPSEAAHAELRARAADILGRARASGDPDRVTLGVVEQQAEAVLIRLDAKDVEFTLADPLSAIGMSHLAFLPQVVQAEEDFLTRLAALPAFYEALAQRQRNGLRAGRTPVDRAAHNAIAFADRFLAQETPFPQLLTGDRGERLVTEVVRPALERYREFLATEVAGHGRPDDRPGLCWLEDGEAHYAALARLHTTTDRTPQELHQLGLDVLAGLEAEYAEIGGRIFGLTDPAEVRRRLRSDESLRWRDAEEMLETARAAVARATAAAPDWFPRMPSAECVVRAVPEAEAPVAAAAYYMPPAPDGSRPGVYYTNTYEVQTRDRFIAETVAFHEAVPGHHFAESLALELTNLPQLRRIAMITAYGEGWALYTERLADEMSLFSDDLMRLGMVAEDSVRAARLVVDTGLHALRWTRQQCVEFLRSHTVLSEVEVQSETDRYIECPGQALAYMTGRLEILRLRRFAEEKLGESFDIKEFHGVVLGGGQLPMKVLDEVVRAWVDRCLSPSGSDTRGPATPNV</sequence>
<dbReference type="InterPro" id="IPR010281">
    <property type="entry name" value="DUF885"/>
</dbReference>
<reference evidence="1 2" key="1">
    <citation type="submission" date="2024-05" db="EMBL/GenBank/DDBJ databases">
        <authorList>
            <person name="Zhao H."/>
            <person name="Xu Y."/>
            <person name="Lin S."/>
            <person name="Spain J.C."/>
            <person name="Zhou N.-Y."/>
        </authorList>
    </citation>
    <scope>NUCLEOTIDE SEQUENCE [LARGE SCALE GENOMIC DNA]</scope>
    <source>
        <strain evidence="1 2">NEAU-NG30</strain>
    </source>
</reference>
<comment type="caution">
    <text evidence="1">The sequence shown here is derived from an EMBL/GenBank/DDBJ whole genome shotgun (WGS) entry which is preliminary data.</text>
</comment>
<dbReference type="PANTHER" id="PTHR33361:SF2">
    <property type="entry name" value="DUF885 DOMAIN-CONTAINING PROTEIN"/>
    <property type="match status" value="1"/>
</dbReference>
<gene>
    <name evidence="1" type="ORF">ABJI51_23420</name>
</gene>
<protein>
    <submittedName>
        <fullName evidence="1">DUF885 domain-containing protein</fullName>
    </submittedName>
</protein>
<organism evidence="1 2">
    <name type="scientific">Amycolatopsis melonis</name>
    <dbReference type="NCBI Taxonomy" id="3156488"/>
    <lineage>
        <taxon>Bacteria</taxon>
        <taxon>Bacillati</taxon>
        <taxon>Actinomycetota</taxon>
        <taxon>Actinomycetes</taxon>
        <taxon>Pseudonocardiales</taxon>
        <taxon>Pseudonocardiaceae</taxon>
        <taxon>Amycolatopsis</taxon>
    </lineage>
</organism>
<keyword evidence="2" id="KW-1185">Reference proteome</keyword>
<dbReference type="Pfam" id="PF05960">
    <property type="entry name" value="DUF885"/>
    <property type="match status" value="1"/>
</dbReference>
<dbReference type="Proteomes" id="UP001440984">
    <property type="component" value="Unassembled WGS sequence"/>
</dbReference>
<dbReference type="PANTHER" id="PTHR33361">
    <property type="entry name" value="GLR0591 PROTEIN"/>
    <property type="match status" value="1"/>
</dbReference>
<proteinExistence type="predicted"/>